<keyword evidence="1" id="KW-0812">Transmembrane</keyword>
<dbReference type="Proteomes" id="UP000789595">
    <property type="component" value="Unassembled WGS sequence"/>
</dbReference>
<organism evidence="2 3">
    <name type="scientific">Pelagomonas calceolata</name>
    <dbReference type="NCBI Taxonomy" id="35677"/>
    <lineage>
        <taxon>Eukaryota</taxon>
        <taxon>Sar</taxon>
        <taxon>Stramenopiles</taxon>
        <taxon>Ochrophyta</taxon>
        <taxon>Pelagophyceae</taxon>
        <taxon>Pelagomonadales</taxon>
        <taxon>Pelagomonadaceae</taxon>
        <taxon>Pelagomonas</taxon>
    </lineage>
</organism>
<sequence>RTLRNPNPDANPNPHVTKTRAANLIYIIRNYLINPPLVISAIVCRTWLTRRMSLRR</sequence>
<dbReference type="AlphaFoldDB" id="A0A8J2WSQ1"/>
<comment type="caution">
    <text evidence="2">The sequence shown here is derived from an EMBL/GenBank/DDBJ whole genome shotgun (WGS) entry which is preliminary data.</text>
</comment>
<evidence type="ECO:0000313" key="2">
    <source>
        <dbReference type="EMBL" id="CAH0379340.1"/>
    </source>
</evidence>
<feature type="non-terminal residue" evidence="2">
    <location>
        <position position="56"/>
    </location>
</feature>
<gene>
    <name evidence="2" type="ORF">PECAL_6P09560</name>
</gene>
<keyword evidence="1" id="KW-1133">Transmembrane helix</keyword>
<feature type="transmembrane region" description="Helical" evidence="1">
    <location>
        <begin position="24"/>
        <end position="48"/>
    </location>
</feature>
<reference evidence="2" key="1">
    <citation type="submission" date="2021-11" db="EMBL/GenBank/DDBJ databases">
        <authorList>
            <consortium name="Genoscope - CEA"/>
            <person name="William W."/>
        </authorList>
    </citation>
    <scope>NUCLEOTIDE SEQUENCE</scope>
</reference>
<keyword evidence="3" id="KW-1185">Reference proteome</keyword>
<keyword evidence="1" id="KW-0472">Membrane</keyword>
<evidence type="ECO:0000256" key="1">
    <source>
        <dbReference type="SAM" id="Phobius"/>
    </source>
</evidence>
<protein>
    <submittedName>
        <fullName evidence="2">Uncharacterized protein</fullName>
    </submittedName>
</protein>
<evidence type="ECO:0000313" key="3">
    <source>
        <dbReference type="Proteomes" id="UP000789595"/>
    </source>
</evidence>
<proteinExistence type="predicted"/>
<name>A0A8J2WSQ1_9STRA</name>
<dbReference type="EMBL" id="CAKKNE010000006">
    <property type="protein sequence ID" value="CAH0379340.1"/>
    <property type="molecule type" value="Genomic_DNA"/>
</dbReference>
<accession>A0A8J2WSQ1</accession>